<gene>
    <name evidence="1" type="ORF">PYV00_18525</name>
</gene>
<evidence type="ECO:0000313" key="1">
    <source>
        <dbReference type="EMBL" id="MDE8653696.1"/>
    </source>
</evidence>
<proteinExistence type="predicted"/>
<name>A0ABT5WUZ6_9SPHN</name>
<dbReference type="RefSeq" id="WP_275229779.1">
    <property type="nucleotide sequence ID" value="NZ_JARESE010000062.1"/>
</dbReference>
<protein>
    <recommendedName>
        <fullName evidence="3">DUF2778 domain-containing protein</fullName>
    </recommendedName>
</protein>
<dbReference type="EMBL" id="JARESE010000062">
    <property type="protein sequence ID" value="MDE8653696.1"/>
    <property type="molecule type" value="Genomic_DNA"/>
</dbReference>
<dbReference type="Proteomes" id="UP001216253">
    <property type="component" value="Unassembled WGS sequence"/>
</dbReference>
<accession>A0ABT5WUZ6</accession>
<evidence type="ECO:0008006" key="3">
    <source>
        <dbReference type="Google" id="ProtNLM"/>
    </source>
</evidence>
<keyword evidence="2" id="KW-1185">Reference proteome</keyword>
<evidence type="ECO:0000313" key="2">
    <source>
        <dbReference type="Proteomes" id="UP001216253"/>
    </source>
</evidence>
<comment type="caution">
    <text evidence="1">The sequence shown here is derived from an EMBL/GenBank/DDBJ whole genome shotgun (WGS) entry which is preliminary data.</text>
</comment>
<sequence>MDDMTFNSLEGTLYGTVGGTRFHMRAVSGGRGGSRQKNAAVDILANNFLSSAVKKGPNPIGGTIPMGSYDMEVHETKQNQIRLIPVGGQRMFGRDGFLIHGQGPRGSDGCIVPYDFGQLQTLYKKVKALNESGVKPLLSVIVTGDVEHLLEKVKRYNNTA</sequence>
<reference evidence="1 2" key="1">
    <citation type="submission" date="2023-03" db="EMBL/GenBank/DDBJ databases">
        <title>NovoSphingobium album sp. nov. isolated from polycyclic aromatic hydrocarbons- and heavy-metal polluted soil.</title>
        <authorList>
            <person name="Liu Z."/>
            <person name="Wang K."/>
        </authorList>
    </citation>
    <scope>NUCLEOTIDE SEQUENCE [LARGE SCALE GENOMIC DNA]</scope>
    <source>
        <strain evidence="1 2">H3SJ31-1</strain>
    </source>
</reference>
<organism evidence="1 2">
    <name type="scientific">Novosphingobium album</name>
    <name type="common">ex Liu et al. 2023</name>
    <dbReference type="NCBI Taxonomy" id="3031130"/>
    <lineage>
        <taxon>Bacteria</taxon>
        <taxon>Pseudomonadati</taxon>
        <taxon>Pseudomonadota</taxon>
        <taxon>Alphaproteobacteria</taxon>
        <taxon>Sphingomonadales</taxon>
        <taxon>Sphingomonadaceae</taxon>
        <taxon>Novosphingobium</taxon>
    </lineage>
</organism>